<evidence type="ECO:0000313" key="2">
    <source>
        <dbReference type="Proteomes" id="UP000887572"/>
    </source>
</evidence>
<feature type="region of interest" description="Disordered" evidence="1">
    <location>
        <begin position="196"/>
        <end position="224"/>
    </location>
</feature>
<feature type="region of interest" description="Disordered" evidence="1">
    <location>
        <begin position="1"/>
        <end position="25"/>
    </location>
</feature>
<reference evidence="3" key="1">
    <citation type="submission" date="2022-11" db="UniProtKB">
        <authorList>
            <consortium name="WormBaseParasite"/>
        </authorList>
    </citation>
    <scope>IDENTIFICATION</scope>
</reference>
<feature type="compositionally biased region" description="Polar residues" evidence="1">
    <location>
        <begin position="213"/>
        <end position="224"/>
    </location>
</feature>
<organism evidence="2 3">
    <name type="scientific">Globodera rostochiensis</name>
    <name type="common">Golden nematode worm</name>
    <name type="synonym">Heterodera rostochiensis</name>
    <dbReference type="NCBI Taxonomy" id="31243"/>
    <lineage>
        <taxon>Eukaryota</taxon>
        <taxon>Metazoa</taxon>
        <taxon>Ecdysozoa</taxon>
        <taxon>Nematoda</taxon>
        <taxon>Chromadorea</taxon>
        <taxon>Rhabditida</taxon>
        <taxon>Tylenchina</taxon>
        <taxon>Tylenchomorpha</taxon>
        <taxon>Tylenchoidea</taxon>
        <taxon>Heteroderidae</taxon>
        <taxon>Heteroderinae</taxon>
        <taxon>Globodera</taxon>
    </lineage>
</organism>
<dbReference type="AlphaFoldDB" id="A0A914HJS3"/>
<feature type="compositionally biased region" description="Polar residues" evidence="1">
    <location>
        <begin position="1"/>
        <end position="11"/>
    </location>
</feature>
<evidence type="ECO:0000313" key="3">
    <source>
        <dbReference type="WBParaSite" id="Gr19_v10_g17528.t2"/>
    </source>
</evidence>
<keyword evidence="2" id="KW-1185">Reference proteome</keyword>
<evidence type="ECO:0000256" key="1">
    <source>
        <dbReference type="SAM" id="MobiDB-lite"/>
    </source>
</evidence>
<dbReference type="WBParaSite" id="Gr19_v10_g17528.t2">
    <property type="protein sequence ID" value="Gr19_v10_g17528.t2"/>
    <property type="gene ID" value="Gr19_v10_g17528"/>
</dbReference>
<accession>A0A914HJS3</accession>
<dbReference type="Proteomes" id="UP000887572">
    <property type="component" value="Unplaced"/>
</dbReference>
<sequence>MLASTSSNTDINHCEHDDSHSFLMLPSTSTDKLKERNKCTADESDSDSDVFGDFEMANQTATNDSNGICAEEAKPSTEAELQPTKLDKIIPSSDQKVKHLPFTMQISQLLEETWKASKTEFDDILQVPPVDAPMANLFPLFSTDGADELTEIDGFTLKSFRLWEQICRLEETRLLQIRWDNSRGSELLMKALSSTRNEFKGPKSPKGKHLETTRTQSSCFKSAE</sequence>
<name>A0A914HJS3_GLORO</name>
<proteinExistence type="predicted"/>
<protein>
    <submittedName>
        <fullName evidence="3">Uncharacterized protein</fullName>
    </submittedName>
</protein>